<organism evidence="1 2">
    <name type="scientific">Brassica cretica</name>
    <name type="common">Mustard</name>
    <dbReference type="NCBI Taxonomy" id="69181"/>
    <lineage>
        <taxon>Eukaryota</taxon>
        <taxon>Viridiplantae</taxon>
        <taxon>Streptophyta</taxon>
        <taxon>Embryophyta</taxon>
        <taxon>Tracheophyta</taxon>
        <taxon>Spermatophyta</taxon>
        <taxon>Magnoliopsida</taxon>
        <taxon>eudicotyledons</taxon>
        <taxon>Gunneridae</taxon>
        <taxon>Pentapetalae</taxon>
        <taxon>rosids</taxon>
        <taxon>malvids</taxon>
        <taxon>Brassicales</taxon>
        <taxon>Brassicaceae</taxon>
        <taxon>Brassiceae</taxon>
        <taxon>Brassica</taxon>
    </lineage>
</organism>
<evidence type="ECO:0000313" key="2">
    <source>
        <dbReference type="Proteomes" id="UP000712281"/>
    </source>
</evidence>
<dbReference type="AlphaFoldDB" id="A0A8S9JBH4"/>
<comment type="caution">
    <text evidence="1">The sequence shown here is derived from an EMBL/GenBank/DDBJ whole genome shotgun (WGS) entry which is preliminary data.</text>
</comment>
<gene>
    <name evidence="1" type="ORF">F2Q68_00002235</name>
</gene>
<protein>
    <submittedName>
        <fullName evidence="1">Uncharacterized protein</fullName>
    </submittedName>
</protein>
<name>A0A8S9JBH4_BRACR</name>
<evidence type="ECO:0000313" key="1">
    <source>
        <dbReference type="EMBL" id="KAF2579458.1"/>
    </source>
</evidence>
<dbReference type="Proteomes" id="UP000712281">
    <property type="component" value="Unassembled WGS sequence"/>
</dbReference>
<proteinExistence type="predicted"/>
<accession>A0A8S9JBH4</accession>
<reference evidence="1" key="1">
    <citation type="submission" date="2019-12" db="EMBL/GenBank/DDBJ databases">
        <title>Genome sequencing and annotation of Brassica cretica.</title>
        <authorList>
            <person name="Studholme D.J."/>
            <person name="Sarris P.F."/>
        </authorList>
    </citation>
    <scope>NUCLEOTIDE SEQUENCE</scope>
    <source>
        <strain evidence="1">PFS-001/15</strain>
        <tissue evidence="1">Leaf</tissue>
    </source>
</reference>
<sequence length="128" mass="14510">MRQRKKRKHDRVGCRSPESVFSVWQRRAVDVFNSLDLLPRRRCVSAKLGGTPEIFFRRHVCVSPSFRVDLPSAASVLSSWSSPLLGGVSSLPSFRVLSSLLRCCFSGEALWSFHWFSMLAQGRVLALR</sequence>
<dbReference type="EMBL" id="QGKW02001660">
    <property type="protein sequence ID" value="KAF2579458.1"/>
    <property type="molecule type" value="Genomic_DNA"/>
</dbReference>